<dbReference type="RefSeq" id="WP_133956266.1">
    <property type="nucleotide sequence ID" value="NZ_SORI01000002.1"/>
</dbReference>
<feature type="transmembrane region" description="Helical" evidence="8">
    <location>
        <begin position="650"/>
        <end position="669"/>
    </location>
</feature>
<dbReference type="InterPro" id="IPR059000">
    <property type="entry name" value="ATPase_P-type_domA"/>
</dbReference>
<evidence type="ECO:0000256" key="4">
    <source>
        <dbReference type="ARBA" id="ARBA00022741"/>
    </source>
</evidence>
<evidence type="ECO:0000256" key="8">
    <source>
        <dbReference type="RuleBase" id="RU362081"/>
    </source>
</evidence>
<evidence type="ECO:0000256" key="7">
    <source>
        <dbReference type="ARBA" id="ARBA00023136"/>
    </source>
</evidence>
<dbReference type="PRINTS" id="PR00941">
    <property type="entry name" value="CDATPASE"/>
</dbReference>
<comment type="subcellular location">
    <subcellularLocation>
        <location evidence="8">Cell membrane</location>
    </subcellularLocation>
    <subcellularLocation>
        <location evidence="1">Membrane</location>
        <topology evidence="1">Multi-pass membrane protein</topology>
    </subcellularLocation>
</comment>
<dbReference type="GO" id="GO:0046872">
    <property type="term" value="F:metal ion binding"/>
    <property type="evidence" value="ECO:0007669"/>
    <property type="project" value="UniProtKB-KW"/>
</dbReference>
<reference evidence="10 11" key="1">
    <citation type="submission" date="2019-03" db="EMBL/GenBank/DDBJ databases">
        <title>Genomic Encyclopedia of Type Strains, Phase IV (KMG-IV): sequencing the most valuable type-strain genomes for metagenomic binning, comparative biology and taxonomic classification.</title>
        <authorList>
            <person name="Goeker M."/>
        </authorList>
    </citation>
    <scope>NUCLEOTIDE SEQUENCE [LARGE SCALE GENOMIC DNA]</scope>
    <source>
        <strain evidence="10 11">DSM 25964</strain>
    </source>
</reference>
<dbReference type="SUPFAM" id="SSF56784">
    <property type="entry name" value="HAD-like"/>
    <property type="match status" value="1"/>
</dbReference>
<evidence type="ECO:0000256" key="2">
    <source>
        <dbReference type="ARBA" id="ARBA00006024"/>
    </source>
</evidence>
<keyword evidence="4 8" id="KW-0547">Nucleotide-binding</keyword>
<dbReference type="NCBIfam" id="TIGR01494">
    <property type="entry name" value="ATPase_P-type"/>
    <property type="match status" value="2"/>
</dbReference>
<dbReference type="Proteomes" id="UP000295066">
    <property type="component" value="Unassembled WGS sequence"/>
</dbReference>
<feature type="transmembrane region" description="Helical" evidence="8">
    <location>
        <begin position="317"/>
        <end position="336"/>
    </location>
</feature>
<feature type="transmembrane region" description="Helical" evidence="8">
    <location>
        <begin position="348"/>
        <end position="369"/>
    </location>
</feature>
<keyword evidence="6 8" id="KW-1133">Transmembrane helix</keyword>
<dbReference type="Gene3D" id="2.70.150.10">
    <property type="entry name" value="Calcium-transporting ATPase, cytoplasmic transduction domain A"/>
    <property type="match status" value="1"/>
</dbReference>
<evidence type="ECO:0000256" key="1">
    <source>
        <dbReference type="ARBA" id="ARBA00004141"/>
    </source>
</evidence>
<evidence type="ECO:0000256" key="5">
    <source>
        <dbReference type="ARBA" id="ARBA00022840"/>
    </source>
</evidence>
<dbReference type="OrthoDB" id="9813266at2"/>
<organism evidence="10 11">
    <name type="scientific">Aminivibrio pyruvatiphilus</name>
    <dbReference type="NCBI Taxonomy" id="1005740"/>
    <lineage>
        <taxon>Bacteria</taxon>
        <taxon>Thermotogati</taxon>
        <taxon>Synergistota</taxon>
        <taxon>Synergistia</taxon>
        <taxon>Synergistales</taxon>
        <taxon>Aminobacteriaceae</taxon>
        <taxon>Aminivibrio</taxon>
    </lineage>
</organism>
<keyword evidence="8" id="KW-0479">Metal-binding</keyword>
<feature type="domain" description="HMA" evidence="9">
    <location>
        <begin position="6"/>
        <end position="75"/>
    </location>
</feature>
<dbReference type="Gene3D" id="3.40.1110.10">
    <property type="entry name" value="Calcium-transporting ATPase, cytoplasmic domain N"/>
    <property type="match status" value="1"/>
</dbReference>
<dbReference type="InterPro" id="IPR027256">
    <property type="entry name" value="P-typ_ATPase_IB"/>
</dbReference>
<accession>A0A4R8MBY3</accession>
<dbReference type="InterPro" id="IPR001757">
    <property type="entry name" value="P_typ_ATPase"/>
</dbReference>
<dbReference type="Gene3D" id="3.30.70.100">
    <property type="match status" value="1"/>
</dbReference>
<dbReference type="CDD" id="cd00371">
    <property type="entry name" value="HMA"/>
    <property type="match status" value="1"/>
</dbReference>
<evidence type="ECO:0000313" key="10">
    <source>
        <dbReference type="EMBL" id="TDY63269.1"/>
    </source>
</evidence>
<keyword evidence="3 8" id="KW-0812">Transmembrane</keyword>
<evidence type="ECO:0000256" key="6">
    <source>
        <dbReference type="ARBA" id="ARBA00022989"/>
    </source>
</evidence>
<dbReference type="InterPro" id="IPR008250">
    <property type="entry name" value="ATPase_P-typ_transduc_dom_A_sf"/>
</dbReference>
<dbReference type="PANTHER" id="PTHR48085:SF5">
    <property type="entry name" value="CADMIUM_ZINC-TRANSPORTING ATPASE HMA4-RELATED"/>
    <property type="match status" value="1"/>
</dbReference>
<dbReference type="EMBL" id="SORI01000002">
    <property type="protein sequence ID" value="TDY63269.1"/>
    <property type="molecule type" value="Genomic_DNA"/>
</dbReference>
<keyword evidence="5 8" id="KW-0067">ATP-binding</keyword>
<keyword evidence="8" id="KW-1003">Cell membrane</keyword>
<keyword evidence="7 8" id="KW-0472">Membrane</keyword>
<dbReference type="PANTHER" id="PTHR48085">
    <property type="entry name" value="CADMIUM/ZINC-TRANSPORTING ATPASE HMA2-RELATED"/>
    <property type="match status" value="1"/>
</dbReference>
<dbReference type="InterPro" id="IPR023298">
    <property type="entry name" value="ATPase_P-typ_TM_dom_sf"/>
</dbReference>
<comment type="caution">
    <text evidence="10">The sequence shown here is derived from an EMBL/GenBank/DDBJ whole genome shotgun (WGS) entry which is preliminary data.</text>
</comment>
<sequence>MADGAGEIRLSLEGLNCAQCSSKIEKAVAVLPGVSSAAIDLVAGRMRISLEDQRPAGELLSSIRTVVSSIEPGVVVSEERLPEGPSSLPKGDMLRLSAGALLWLAALFLPLGEIARFLLYVTAYLTAGIKVLRTVAGNLRRGALFDEFFLMTAATGGAFAIGEFSEAVAVMLFYETGELVQSLAVERSRRSILSLLDIRPDRATVLEDGEWKTARAEDVTAGRTLLVKPGERVPLDGKVLDGTSSLDTSSLTGESVPRDVSEGSEVLAGSVNLGGTLTVTVLRPFGETTLSKGLRLIEEARERKAPTERFITSFARWYTPAVVVLAALLALVPPLAGLGGFRDWGYRALVFLVVSCPCALVISVPLALFGGMGAASRRGILLKGGNVLETLARTRAVLFDKTGTLTMGVFRVTEIHPSSFMTARELIETAAAAERGSNHPVARAVAAAGGVQGPALPVEEYPGLGVRLVLDGEEILAGNAALLERHGVPVDGDPGWKPGAVVHVSRGGRYAGFLVVEDTPREQAREAVDRLRKLGVNTVGMLSGDRPENAGKLASQLGLDIWEGGLLPAGKLDSFRRIREEAGGTTLFVGDGMNDAPLLAAADAGFAMGGLGADAAIEAADGVLLRDDPLGAAEAIEIARRTRAIVWQNIAFALGVKGLVLAMGAFGVATMWEAVFADVGVALLATLNAARILRTGGAEKG</sequence>
<dbReference type="PROSITE" id="PS50846">
    <property type="entry name" value="HMA_2"/>
    <property type="match status" value="1"/>
</dbReference>
<dbReference type="Pfam" id="PF00122">
    <property type="entry name" value="E1-E2_ATPase"/>
    <property type="match status" value="1"/>
</dbReference>
<dbReference type="Pfam" id="PF00403">
    <property type="entry name" value="HMA"/>
    <property type="match status" value="1"/>
</dbReference>
<dbReference type="GO" id="GO:0016887">
    <property type="term" value="F:ATP hydrolysis activity"/>
    <property type="evidence" value="ECO:0007669"/>
    <property type="project" value="InterPro"/>
</dbReference>
<dbReference type="InterPro" id="IPR036163">
    <property type="entry name" value="HMA_dom_sf"/>
</dbReference>
<dbReference type="NCBIfam" id="TIGR01525">
    <property type="entry name" value="ATPase-IB_hvy"/>
    <property type="match status" value="1"/>
</dbReference>
<evidence type="ECO:0000256" key="3">
    <source>
        <dbReference type="ARBA" id="ARBA00022692"/>
    </source>
</evidence>
<evidence type="ECO:0000313" key="11">
    <source>
        <dbReference type="Proteomes" id="UP000295066"/>
    </source>
</evidence>
<dbReference type="Pfam" id="PF00702">
    <property type="entry name" value="Hydrolase"/>
    <property type="match status" value="1"/>
</dbReference>
<dbReference type="SUPFAM" id="SSF81653">
    <property type="entry name" value="Calcium ATPase, transduction domain A"/>
    <property type="match status" value="1"/>
</dbReference>
<dbReference type="InterPro" id="IPR023214">
    <property type="entry name" value="HAD_sf"/>
</dbReference>
<dbReference type="GO" id="GO:0005886">
    <property type="term" value="C:plasma membrane"/>
    <property type="evidence" value="ECO:0007669"/>
    <property type="project" value="UniProtKB-SubCell"/>
</dbReference>
<dbReference type="InterPro" id="IPR006121">
    <property type="entry name" value="HMA_dom"/>
</dbReference>
<protein>
    <submittedName>
        <fullName evidence="10">Cd2+/Zn2+-exporting ATPase</fullName>
    </submittedName>
</protein>
<name>A0A4R8MBY3_9BACT</name>
<dbReference type="AlphaFoldDB" id="A0A4R8MBY3"/>
<dbReference type="SUPFAM" id="SSF81665">
    <property type="entry name" value="Calcium ATPase, transmembrane domain M"/>
    <property type="match status" value="1"/>
</dbReference>
<evidence type="ECO:0000259" key="9">
    <source>
        <dbReference type="PROSITE" id="PS50846"/>
    </source>
</evidence>
<dbReference type="GO" id="GO:0005524">
    <property type="term" value="F:ATP binding"/>
    <property type="evidence" value="ECO:0007669"/>
    <property type="project" value="UniProtKB-UniRule"/>
</dbReference>
<comment type="similarity">
    <text evidence="2 8">Belongs to the cation transport ATPase (P-type) (TC 3.A.3) family. Type IB subfamily.</text>
</comment>
<dbReference type="SUPFAM" id="SSF55008">
    <property type="entry name" value="HMA, heavy metal-associated domain"/>
    <property type="match status" value="1"/>
</dbReference>
<feature type="transmembrane region" description="Helical" evidence="8">
    <location>
        <begin position="93"/>
        <end position="111"/>
    </location>
</feature>
<dbReference type="PRINTS" id="PR00119">
    <property type="entry name" value="CATATPASE"/>
</dbReference>
<dbReference type="GO" id="GO:0019829">
    <property type="term" value="F:ATPase-coupled monoatomic cation transmembrane transporter activity"/>
    <property type="evidence" value="ECO:0007669"/>
    <property type="project" value="InterPro"/>
</dbReference>
<dbReference type="InterPro" id="IPR051014">
    <property type="entry name" value="Cation_Transport_ATPase_IB"/>
</dbReference>
<dbReference type="Gene3D" id="3.40.50.1000">
    <property type="entry name" value="HAD superfamily/HAD-like"/>
    <property type="match status" value="1"/>
</dbReference>
<keyword evidence="11" id="KW-1185">Reference proteome</keyword>
<dbReference type="GO" id="GO:0015086">
    <property type="term" value="F:cadmium ion transmembrane transporter activity"/>
    <property type="evidence" value="ECO:0007669"/>
    <property type="project" value="TreeGrafter"/>
</dbReference>
<dbReference type="NCBIfam" id="TIGR01512">
    <property type="entry name" value="ATPase-IB2_Cd"/>
    <property type="match status" value="1"/>
</dbReference>
<dbReference type="InterPro" id="IPR018303">
    <property type="entry name" value="ATPase_P-typ_P_site"/>
</dbReference>
<gene>
    <name evidence="10" type="ORF">C8D99_102250</name>
</gene>
<proteinExistence type="inferred from homology"/>
<dbReference type="InterPro" id="IPR023299">
    <property type="entry name" value="ATPase_P-typ_cyto_dom_N"/>
</dbReference>
<dbReference type="PROSITE" id="PS00154">
    <property type="entry name" value="ATPASE_E1_E2"/>
    <property type="match status" value="1"/>
</dbReference>
<dbReference type="InterPro" id="IPR036412">
    <property type="entry name" value="HAD-like_sf"/>
</dbReference>